<dbReference type="SUPFAM" id="SSF54695">
    <property type="entry name" value="POZ domain"/>
    <property type="match status" value="1"/>
</dbReference>
<evidence type="ECO:0000313" key="2">
    <source>
        <dbReference type="EMBL" id="KAG5771624.1"/>
    </source>
</evidence>
<name>A0A9P7I154_9HYPO</name>
<dbReference type="CDD" id="cd18186">
    <property type="entry name" value="BTB_POZ_ZBTB_KLHL-like"/>
    <property type="match status" value="1"/>
</dbReference>
<evidence type="ECO:0000313" key="3">
    <source>
        <dbReference type="Proteomes" id="UP000750502"/>
    </source>
</evidence>
<dbReference type="EMBL" id="JADFTT010000035">
    <property type="protein sequence ID" value="KAG5771624.1"/>
    <property type="molecule type" value="Genomic_DNA"/>
</dbReference>
<dbReference type="InterPro" id="IPR011333">
    <property type="entry name" value="SKP1/BTB/POZ_sf"/>
</dbReference>
<feature type="domain" description="BTB" evidence="1">
    <location>
        <begin position="29"/>
        <end position="88"/>
    </location>
</feature>
<dbReference type="PANTHER" id="PTHR47843">
    <property type="entry name" value="BTB DOMAIN-CONTAINING PROTEIN-RELATED"/>
    <property type="match status" value="1"/>
</dbReference>
<comment type="caution">
    <text evidence="2">The sequence shown here is derived from an EMBL/GenBank/DDBJ whole genome shotgun (WGS) entry which is preliminary data.</text>
</comment>
<keyword evidence="3" id="KW-1185">Reference proteome</keyword>
<dbReference type="AlphaFoldDB" id="A0A9P7I154"/>
<reference evidence="2" key="1">
    <citation type="journal article" date="2020" name="bioRxiv">
        <title>Historical genomics reveals the evolutionary mechanisms behind multiple outbreaks of the host-specific coffee wilt pathogen Fusarium xylarioides.</title>
        <authorList>
            <person name="Peck D."/>
            <person name="Nowell R.W."/>
            <person name="Flood J."/>
            <person name="Ryan M.J."/>
            <person name="Barraclough T.G."/>
        </authorList>
    </citation>
    <scope>NUCLEOTIDE SEQUENCE</scope>
    <source>
        <strain evidence="2">IMI 127659i</strain>
    </source>
</reference>
<dbReference type="Pfam" id="PF00651">
    <property type="entry name" value="BTB"/>
    <property type="match status" value="1"/>
</dbReference>
<protein>
    <recommendedName>
        <fullName evidence="1">BTB domain-containing protein</fullName>
    </recommendedName>
</protein>
<accession>A0A9P7I154</accession>
<dbReference type="PANTHER" id="PTHR47843:SF5">
    <property type="entry name" value="BTB_POZ DOMAIN PROTEIN"/>
    <property type="match status" value="1"/>
</dbReference>
<dbReference type="OrthoDB" id="6359816at2759"/>
<gene>
    <name evidence="2" type="ORF">H9Q72_001930</name>
</gene>
<dbReference type="Proteomes" id="UP000750502">
    <property type="component" value="Unassembled WGS sequence"/>
</dbReference>
<proteinExistence type="predicted"/>
<organism evidence="2 3">
    <name type="scientific">Fusarium xylarioides</name>
    <dbReference type="NCBI Taxonomy" id="221167"/>
    <lineage>
        <taxon>Eukaryota</taxon>
        <taxon>Fungi</taxon>
        <taxon>Dikarya</taxon>
        <taxon>Ascomycota</taxon>
        <taxon>Pezizomycotina</taxon>
        <taxon>Sordariomycetes</taxon>
        <taxon>Hypocreomycetidae</taxon>
        <taxon>Hypocreales</taxon>
        <taxon>Nectriaceae</taxon>
        <taxon>Fusarium</taxon>
        <taxon>Fusarium fujikuroi species complex</taxon>
    </lineage>
</organism>
<reference evidence="2" key="2">
    <citation type="submission" date="2020-10" db="EMBL/GenBank/DDBJ databases">
        <authorList>
            <person name="Peck L.D."/>
            <person name="Nowell R.W."/>
            <person name="Flood J."/>
            <person name="Ryan M.J."/>
            <person name="Barraclough T.G."/>
        </authorList>
    </citation>
    <scope>NUCLEOTIDE SEQUENCE</scope>
    <source>
        <strain evidence="2">IMI 127659i</strain>
    </source>
</reference>
<dbReference type="PROSITE" id="PS50097">
    <property type="entry name" value="BTB"/>
    <property type="match status" value="1"/>
</dbReference>
<sequence length="202" mass="22459">MSFRSVDAFDHSGDQRRALGNLLKTGDYSDLVIICGQERHKFHKAIICPRSDFFKAACGSGSKEAQTDEIEPRDVDPLAVSMMIEYLYHQTDTYPCDVELVRIYQESVVPFESETVPLKSTCHSVSGDASASQSLLHPMQTAVAPVPPQEPASRNFPFVAHLINYRVYAVSKKYGIAGLTALAVYPLCAPHGTWFYRRQSSP</sequence>
<dbReference type="Gene3D" id="3.30.710.10">
    <property type="entry name" value="Potassium Channel Kv1.1, Chain A"/>
    <property type="match status" value="1"/>
</dbReference>
<evidence type="ECO:0000259" key="1">
    <source>
        <dbReference type="PROSITE" id="PS50097"/>
    </source>
</evidence>
<dbReference type="InterPro" id="IPR000210">
    <property type="entry name" value="BTB/POZ_dom"/>
</dbReference>